<organism evidence="2 3">
    <name type="scientific">Daedalea quercina L-15889</name>
    <dbReference type="NCBI Taxonomy" id="1314783"/>
    <lineage>
        <taxon>Eukaryota</taxon>
        <taxon>Fungi</taxon>
        <taxon>Dikarya</taxon>
        <taxon>Basidiomycota</taxon>
        <taxon>Agaricomycotina</taxon>
        <taxon>Agaricomycetes</taxon>
        <taxon>Polyporales</taxon>
        <taxon>Fomitopsis</taxon>
    </lineage>
</organism>
<dbReference type="AlphaFoldDB" id="A0A165KM41"/>
<proteinExistence type="predicted"/>
<dbReference type="SUPFAM" id="SSF54695">
    <property type="entry name" value="POZ domain"/>
    <property type="match status" value="1"/>
</dbReference>
<evidence type="ECO:0000313" key="3">
    <source>
        <dbReference type="Proteomes" id="UP000076727"/>
    </source>
</evidence>
<keyword evidence="3" id="KW-1185">Reference proteome</keyword>
<dbReference type="InterPro" id="IPR011333">
    <property type="entry name" value="SKP1/BTB/POZ_sf"/>
</dbReference>
<dbReference type="Gene3D" id="3.30.710.10">
    <property type="entry name" value="Potassium Channel Kv1.1, Chain A"/>
    <property type="match status" value="1"/>
</dbReference>
<evidence type="ECO:0000259" key="1">
    <source>
        <dbReference type="PROSITE" id="PS50097"/>
    </source>
</evidence>
<dbReference type="STRING" id="1314783.A0A165KM41"/>
<accession>A0A165KM41</accession>
<reference evidence="2 3" key="1">
    <citation type="journal article" date="2016" name="Mol. Biol. Evol.">
        <title>Comparative Genomics of Early-Diverging Mushroom-Forming Fungi Provides Insights into the Origins of Lignocellulose Decay Capabilities.</title>
        <authorList>
            <person name="Nagy L.G."/>
            <person name="Riley R."/>
            <person name="Tritt A."/>
            <person name="Adam C."/>
            <person name="Daum C."/>
            <person name="Floudas D."/>
            <person name="Sun H."/>
            <person name="Yadav J.S."/>
            <person name="Pangilinan J."/>
            <person name="Larsson K.H."/>
            <person name="Matsuura K."/>
            <person name="Barry K."/>
            <person name="Labutti K."/>
            <person name="Kuo R."/>
            <person name="Ohm R.A."/>
            <person name="Bhattacharya S.S."/>
            <person name="Shirouzu T."/>
            <person name="Yoshinaga Y."/>
            <person name="Martin F.M."/>
            <person name="Grigoriev I.V."/>
            <person name="Hibbett D.S."/>
        </authorList>
    </citation>
    <scope>NUCLEOTIDE SEQUENCE [LARGE SCALE GENOMIC DNA]</scope>
    <source>
        <strain evidence="2 3">L-15889</strain>
    </source>
</reference>
<name>A0A165KM41_9APHY</name>
<dbReference type="EMBL" id="KV429198">
    <property type="protein sequence ID" value="KZT63310.1"/>
    <property type="molecule type" value="Genomic_DNA"/>
</dbReference>
<gene>
    <name evidence="2" type="ORF">DAEQUDRAFT_149317</name>
</gene>
<dbReference type="Pfam" id="PF00651">
    <property type="entry name" value="BTB"/>
    <property type="match status" value="1"/>
</dbReference>
<dbReference type="InterPro" id="IPR000210">
    <property type="entry name" value="BTB/POZ_dom"/>
</dbReference>
<protein>
    <recommendedName>
        <fullName evidence="1">BTB domain-containing protein</fullName>
    </recommendedName>
</protein>
<dbReference type="Proteomes" id="UP000076727">
    <property type="component" value="Unassembled WGS sequence"/>
</dbReference>
<evidence type="ECO:0000313" key="2">
    <source>
        <dbReference type="EMBL" id="KZT63310.1"/>
    </source>
</evidence>
<dbReference type="SMART" id="SM00225">
    <property type="entry name" value="BTB"/>
    <property type="match status" value="1"/>
</dbReference>
<feature type="domain" description="BTB" evidence="1">
    <location>
        <begin position="38"/>
        <end position="69"/>
    </location>
</feature>
<dbReference type="OrthoDB" id="3357985at2759"/>
<sequence length="344" mass="38204">MQGSLTGATCGTRMTSDAAKHAAVQPTDAPFPFNSPHADVILQSCDGVNFRVRKAILAEASPIFGDMFSLPVVTDQPTQANHQSNEALDLPVVPMTEDSAIMSKFLRLCYPTDREQETFDDVSSLLPVARKYAMNWMEGYLVQVLRRTINTEPLRAYCIAIRYSLSEDVVRTAARGFLNESIQTSPIHPGVSELGHISASAYLRLLDYRRRCSAVVEGVACAVMLADAQLAKRCWASCASRTRIQLSLTARDHCYTCVVLAPDRDKHEICAWFLDFVTLCGNMVKDRPSGKDLTTQAAVARALLDAGRCLWCRDHAWDDIQAYLQLLSEKIDNKTSWVSLEIVH</sequence>
<dbReference type="CDD" id="cd18186">
    <property type="entry name" value="BTB_POZ_ZBTB_KLHL-like"/>
    <property type="match status" value="1"/>
</dbReference>
<dbReference type="PROSITE" id="PS50097">
    <property type="entry name" value="BTB"/>
    <property type="match status" value="1"/>
</dbReference>